<sequence>MDKYQISLQAHDNLYIVLNDQGKKLAMKKLKRGNTFADLEEAKNDIEVRHLNKLKNEHVIEVLDVIYNSTDRTGFIILPYFQMNLFEFLENGKKLQEFQRRHIVKQLFQVLSFIHSQNIFHRDLHPENIMITDEQEYSSDKSLFNIKLIDFGSSKCRQDNQFTDYVGVRWYRAPELLLSCQKYDEKVDIFALGCIIYEIYHKKPLFPGTSELAQLNELCVILGSPTQEIWSKGVEQAEKKGLDLGKHKKSNLKVIFCDMPQDMVELCELCLTWNPEKRISAAEALNHKSIINSI</sequence>
<accession>Q229Y6</accession>
<feature type="domain" description="Protein kinase" evidence="6">
    <location>
        <begin position="1"/>
        <end position="290"/>
    </location>
</feature>
<dbReference type="GeneID" id="7834782"/>
<gene>
    <name evidence="7" type="ORF">TTHERM_01309100</name>
</gene>
<evidence type="ECO:0000313" key="7">
    <source>
        <dbReference type="EMBL" id="EAR82101.1"/>
    </source>
</evidence>
<dbReference type="Proteomes" id="UP000009168">
    <property type="component" value="Unassembled WGS sequence"/>
</dbReference>
<keyword evidence="8" id="KW-1185">Reference proteome</keyword>
<evidence type="ECO:0000259" key="6">
    <source>
        <dbReference type="PROSITE" id="PS50011"/>
    </source>
</evidence>
<keyword evidence="5" id="KW-0067">ATP-binding</keyword>
<dbReference type="PANTHER" id="PTHR24055">
    <property type="entry name" value="MITOGEN-ACTIVATED PROTEIN KINASE"/>
    <property type="match status" value="1"/>
</dbReference>
<dbReference type="GO" id="GO:0005524">
    <property type="term" value="F:ATP binding"/>
    <property type="evidence" value="ECO:0007669"/>
    <property type="project" value="UniProtKB-KW"/>
</dbReference>
<evidence type="ECO:0000256" key="5">
    <source>
        <dbReference type="ARBA" id="ARBA00022840"/>
    </source>
</evidence>
<dbReference type="RefSeq" id="XP_001029764.1">
    <property type="nucleotide sequence ID" value="XM_001029764.3"/>
</dbReference>
<evidence type="ECO:0000256" key="1">
    <source>
        <dbReference type="ARBA" id="ARBA00022527"/>
    </source>
</evidence>
<dbReference type="SUPFAM" id="SSF56112">
    <property type="entry name" value="Protein kinase-like (PK-like)"/>
    <property type="match status" value="1"/>
</dbReference>
<evidence type="ECO:0000256" key="4">
    <source>
        <dbReference type="ARBA" id="ARBA00022777"/>
    </source>
</evidence>
<protein>
    <submittedName>
        <fullName evidence="7">Serine/Threonine kinase domain protein</fullName>
    </submittedName>
</protein>
<keyword evidence="2" id="KW-0808">Transferase</keyword>
<dbReference type="HOGENOM" id="CLU_000288_181_1_1"/>
<dbReference type="STRING" id="312017.Q229Y6"/>
<dbReference type="OrthoDB" id="2158884at2759"/>
<dbReference type="InterPro" id="IPR011009">
    <property type="entry name" value="Kinase-like_dom_sf"/>
</dbReference>
<proteinExistence type="predicted"/>
<dbReference type="Gene3D" id="1.10.510.10">
    <property type="entry name" value="Transferase(Phosphotransferase) domain 1"/>
    <property type="match status" value="1"/>
</dbReference>
<dbReference type="InParanoid" id="Q229Y6"/>
<dbReference type="InterPro" id="IPR000719">
    <property type="entry name" value="Prot_kinase_dom"/>
</dbReference>
<organism evidence="7 8">
    <name type="scientific">Tetrahymena thermophila (strain SB210)</name>
    <dbReference type="NCBI Taxonomy" id="312017"/>
    <lineage>
        <taxon>Eukaryota</taxon>
        <taxon>Sar</taxon>
        <taxon>Alveolata</taxon>
        <taxon>Ciliophora</taxon>
        <taxon>Intramacronucleata</taxon>
        <taxon>Oligohymenophorea</taxon>
        <taxon>Hymenostomatida</taxon>
        <taxon>Tetrahymenina</taxon>
        <taxon>Tetrahymenidae</taxon>
        <taxon>Tetrahymena</taxon>
    </lineage>
</organism>
<dbReference type="AlphaFoldDB" id="Q229Y6"/>
<evidence type="ECO:0000256" key="2">
    <source>
        <dbReference type="ARBA" id="ARBA00022679"/>
    </source>
</evidence>
<name>Q229Y6_TETTS</name>
<dbReference type="EMBL" id="GG662559">
    <property type="protein sequence ID" value="EAR82101.1"/>
    <property type="molecule type" value="Genomic_DNA"/>
</dbReference>
<dbReference type="InterPro" id="IPR050117">
    <property type="entry name" value="MAPK"/>
</dbReference>
<evidence type="ECO:0000313" key="8">
    <source>
        <dbReference type="Proteomes" id="UP000009168"/>
    </source>
</evidence>
<keyword evidence="1" id="KW-0723">Serine/threonine-protein kinase</keyword>
<dbReference type="Gene3D" id="3.30.200.20">
    <property type="entry name" value="Phosphorylase Kinase, domain 1"/>
    <property type="match status" value="1"/>
</dbReference>
<keyword evidence="3" id="KW-0547">Nucleotide-binding</keyword>
<dbReference type="Pfam" id="PF00069">
    <property type="entry name" value="Pkinase"/>
    <property type="match status" value="1"/>
</dbReference>
<evidence type="ECO:0000256" key="3">
    <source>
        <dbReference type="ARBA" id="ARBA00022741"/>
    </source>
</evidence>
<dbReference type="GO" id="GO:0004674">
    <property type="term" value="F:protein serine/threonine kinase activity"/>
    <property type="evidence" value="ECO:0007669"/>
    <property type="project" value="UniProtKB-KW"/>
</dbReference>
<keyword evidence="4 7" id="KW-0418">Kinase</keyword>
<dbReference type="FunFam" id="1.10.510.10:FF:000624">
    <property type="entry name" value="Mitogen-activated protein kinase"/>
    <property type="match status" value="1"/>
</dbReference>
<dbReference type="KEGG" id="tet:TTHERM_01309100"/>
<reference evidence="8" key="1">
    <citation type="journal article" date="2006" name="PLoS Biol.">
        <title>Macronuclear genome sequence of the ciliate Tetrahymena thermophila, a model eukaryote.</title>
        <authorList>
            <person name="Eisen J.A."/>
            <person name="Coyne R.S."/>
            <person name="Wu M."/>
            <person name="Wu D."/>
            <person name="Thiagarajan M."/>
            <person name="Wortman J.R."/>
            <person name="Badger J.H."/>
            <person name="Ren Q."/>
            <person name="Amedeo P."/>
            <person name="Jones K.M."/>
            <person name="Tallon L.J."/>
            <person name="Delcher A.L."/>
            <person name="Salzberg S.L."/>
            <person name="Silva J.C."/>
            <person name="Haas B.J."/>
            <person name="Majoros W.H."/>
            <person name="Farzad M."/>
            <person name="Carlton J.M."/>
            <person name="Smith R.K. Jr."/>
            <person name="Garg J."/>
            <person name="Pearlman R.E."/>
            <person name="Karrer K.M."/>
            <person name="Sun L."/>
            <person name="Manning G."/>
            <person name="Elde N.C."/>
            <person name="Turkewitz A.P."/>
            <person name="Asai D.J."/>
            <person name="Wilkes D.E."/>
            <person name="Wang Y."/>
            <person name="Cai H."/>
            <person name="Collins K."/>
            <person name="Stewart B.A."/>
            <person name="Lee S.R."/>
            <person name="Wilamowska K."/>
            <person name="Weinberg Z."/>
            <person name="Ruzzo W.L."/>
            <person name="Wloga D."/>
            <person name="Gaertig J."/>
            <person name="Frankel J."/>
            <person name="Tsao C.-C."/>
            <person name="Gorovsky M.A."/>
            <person name="Keeling P.J."/>
            <person name="Waller R.F."/>
            <person name="Patron N.J."/>
            <person name="Cherry J.M."/>
            <person name="Stover N.A."/>
            <person name="Krieger C.J."/>
            <person name="del Toro C."/>
            <person name="Ryder H.F."/>
            <person name="Williamson S.C."/>
            <person name="Barbeau R.A."/>
            <person name="Hamilton E.P."/>
            <person name="Orias E."/>
        </authorList>
    </citation>
    <scope>NUCLEOTIDE SEQUENCE [LARGE SCALE GENOMIC DNA]</scope>
    <source>
        <strain evidence="8">SB210</strain>
    </source>
</reference>
<dbReference type="eggNOG" id="KOG0661">
    <property type="taxonomic scope" value="Eukaryota"/>
</dbReference>
<dbReference type="PROSITE" id="PS50011">
    <property type="entry name" value="PROTEIN_KINASE_DOM"/>
    <property type="match status" value="1"/>
</dbReference>